<dbReference type="EMBL" id="BARW01010826">
    <property type="protein sequence ID" value="GAI80939.1"/>
    <property type="molecule type" value="Genomic_DNA"/>
</dbReference>
<dbReference type="AlphaFoldDB" id="X1TLL9"/>
<accession>X1TLL9</accession>
<reference evidence="1" key="1">
    <citation type="journal article" date="2014" name="Front. Microbiol.">
        <title>High frequency of phylogenetically diverse reductive dehalogenase-homologous genes in deep subseafloor sedimentary metagenomes.</title>
        <authorList>
            <person name="Kawai M."/>
            <person name="Futagami T."/>
            <person name="Toyoda A."/>
            <person name="Takaki Y."/>
            <person name="Nishi S."/>
            <person name="Hori S."/>
            <person name="Arai W."/>
            <person name="Tsubouchi T."/>
            <person name="Morono Y."/>
            <person name="Uchiyama I."/>
            <person name="Ito T."/>
            <person name="Fujiyama A."/>
            <person name="Inagaki F."/>
            <person name="Takami H."/>
        </authorList>
    </citation>
    <scope>NUCLEOTIDE SEQUENCE</scope>
    <source>
        <strain evidence="1">Expedition CK06-06</strain>
    </source>
</reference>
<feature type="non-terminal residue" evidence="1">
    <location>
        <position position="1"/>
    </location>
</feature>
<proteinExistence type="predicted"/>
<sequence length="43" mass="5286">PDWSKDKELLTWLFRIEVILKNIMQSKLHKKYRKFSVLGDYFA</sequence>
<name>X1TLL9_9ZZZZ</name>
<gene>
    <name evidence="1" type="ORF">S12H4_21132</name>
</gene>
<comment type="caution">
    <text evidence="1">The sequence shown here is derived from an EMBL/GenBank/DDBJ whole genome shotgun (WGS) entry which is preliminary data.</text>
</comment>
<evidence type="ECO:0000313" key="1">
    <source>
        <dbReference type="EMBL" id="GAI80939.1"/>
    </source>
</evidence>
<protein>
    <submittedName>
        <fullName evidence="1">Uncharacterized protein</fullName>
    </submittedName>
</protein>
<organism evidence="1">
    <name type="scientific">marine sediment metagenome</name>
    <dbReference type="NCBI Taxonomy" id="412755"/>
    <lineage>
        <taxon>unclassified sequences</taxon>
        <taxon>metagenomes</taxon>
        <taxon>ecological metagenomes</taxon>
    </lineage>
</organism>